<dbReference type="InterPro" id="IPR051799">
    <property type="entry name" value="NADH_flavin_oxidoreductase"/>
</dbReference>
<comment type="caution">
    <text evidence="4">The sequence shown here is derived from an EMBL/GenBank/DDBJ whole genome shotgun (WGS) entry which is preliminary data.</text>
</comment>
<keyword evidence="2" id="KW-0560">Oxidoreductase</keyword>
<evidence type="ECO:0000256" key="2">
    <source>
        <dbReference type="ARBA" id="ARBA00023002"/>
    </source>
</evidence>
<dbReference type="Proteomes" id="UP001363151">
    <property type="component" value="Unassembled WGS sequence"/>
</dbReference>
<feature type="region of interest" description="Disordered" evidence="3">
    <location>
        <begin position="121"/>
        <end position="145"/>
    </location>
</feature>
<accession>A0ABR1GDB7</accession>
<evidence type="ECO:0000256" key="1">
    <source>
        <dbReference type="ARBA" id="ARBA00022630"/>
    </source>
</evidence>
<keyword evidence="1" id="KW-0285">Flavoprotein</keyword>
<feature type="compositionally biased region" description="Low complexity" evidence="3">
    <location>
        <begin position="121"/>
        <end position="136"/>
    </location>
</feature>
<dbReference type="PANTHER" id="PTHR43656">
    <property type="entry name" value="BINDING OXIDOREDUCTASE, PUTATIVE (AFU_ORTHOLOGUE AFUA_2G08260)-RELATED"/>
    <property type="match status" value="1"/>
</dbReference>
<keyword evidence="5" id="KW-1185">Reference proteome</keyword>
<dbReference type="Gene3D" id="3.20.20.70">
    <property type="entry name" value="Aldolase class I"/>
    <property type="match status" value="1"/>
</dbReference>
<proteinExistence type="predicted"/>
<sequence length="202" mass="21090">MDSPEAPPAPAALGAPLELRCGLTLRNRLCKAATSEHLGTPRTNDATPRLVRLYERWGNGGFGLIITGNVMVCRCALEAPRNVVVDAATDGAAVAAWAAARRARRGRDRAQLSHRPPVARRGVLGAAPGAVGRAPAPRGPARRHGPRKLLAVKVNASDFEAGGFDRDGAAAVVRALAADEARVDVIELCGNQPPGLGRPTKL</sequence>
<gene>
    <name evidence="4" type="ORF">SO694_00002612</name>
</gene>
<organism evidence="4 5">
    <name type="scientific">Aureococcus anophagefferens</name>
    <name type="common">Harmful bloom alga</name>
    <dbReference type="NCBI Taxonomy" id="44056"/>
    <lineage>
        <taxon>Eukaryota</taxon>
        <taxon>Sar</taxon>
        <taxon>Stramenopiles</taxon>
        <taxon>Ochrophyta</taxon>
        <taxon>Pelagophyceae</taxon>
        <taxon>Pelagomonadales</taxon>
        <taxon>Pelagomonadaceae</taxon>
        <taxon>Aureococcus</taxon>
    </lineage>
</organism>
<evidence type="ECO:0000313" key="5">
    <source>
        <dbReference type="Proteomes" id="UP001363151"/>
    </source>
</evidence>
<reference evidence="4 5" key="1">
    <citation type="submission" date="2024-03" db="EMBL/GenBank/DDBJ databases">
        <title>Aureococcus anophagefferens CCMP1851 and Kratosvirus quantuckense: Draft genome of a second virus-susceptible host strain in the model system.</title>
        <authorList>
            <person name="Chase E."/>
            <person name="Truchon A.R."/>
            <person name="Schepens W."/>
            <person name="Wilhelm S.W."/>
        </authorList>
    </citation>
    <scope>NUCLEOTIDE SEQUENCE [LARGE SCALE GENOMIC DNA]</scope>
    <source>
        <strain evidence="4 5">CCMP1851</strain>
    </source>
</reference>
<protein>
    <submittedName>
        <fullName evidence="4">NADH:flavin oxidoreductase</fullName>
    </submittedName>
</protein>
<name>A0ABR1GDB7_AURAN</name>
<evidence type="ECO:0000256" key="3">
    <source>
        <dbReference type="SAM" id="MobiDB-lite"/>
    </source>
</evidence>
<dbReference type="PANTHER" id="PTHR43656:SF2">
    <property type="entry name" value="BINDING OXIDOREDUCTASE, PUTATIVE (AFU_ORTHOLOGUE AFUA_2G08260)-RELATED"/>
    <property type="match status" value="1"/>
</dbReference>
<dbReference type="InterPro" id="IPR013785">
    <property type="entry name" value="Aldolase_TIM"/>
</dbReference>
<dbReference type="EMBL" id="JBBJCI010000034">
    <property type="protein sequence ID" value="KAK7253796.1"/>
    <property type="molecule type" value="Genomic_DNA"/>
</dbReference>
<evidence type="ECO:0000313" key="4">
    <source>
        <dbReference type="EMBL" id="KAK7253796.1"/>
    </source>
</evidence>
<dbReference type="SUPFAM" id="SSF51395">
    <property type="entry name" value="FMN-linked oxidoreductases"/>
    <property type="match status" value="1"/>
</dbReference>